<reference evidence="2" key="1">
    <citation type="journal article" date="2022" name="Mol. Ecol. Resour.">
        <title>The genomes of chicory, endive, great burdock and yacon provide insights into Asteraceae palaeo-polyploidization history and plant inulin production.</title>
        <authorList>
            <person name="Fan W."/>
            <person name="Wang S."/>
            <person name="Wang H."/>
            <person name="Wang A."/>
            <person name="Jiang F."/>
            <person name="Liu H."/>
            <person name="Zhao H."/>
            <person name="Xu D."/>
            <person name="Zhang Y."/>
        </authorList>
    </citation>
    <scope>NUCLEOTIDE SEQUENCE [LARGE SCALE GENOMIC DNA]</scope>
    <source>
        <strain evidence="2">cv. Punajuju</strain>
    </source>
</reference>
<evidence type="ECO:0000313" key="2">
    <source>
        <dbReference type="Proteomes" id="UP001055811"/>
    </source>
</evidence>
<proteinExistence type="predicted"/>
<keyword evidence="2" id="KW-1185">Reference proteome</keyword>
<organism evidence="1 2">
    <name type="scientific">Cichorium intybus</name>
    <name type="common">Chicory</name>
    <dbReference type="NCBI Taxonomy" id="13427"/>
    <lineage>
        <taxon>Eukaryota</taxon>
        <taxon>Viridiplantae</taxon>
        <taxon>Streptophyta</taxon>
        <taxon>Embryophyta</taxon>
        <taxon>Tracheophyta</taxon>
        <taxon>Spermatophyta</taxon>
        <taxon>Magnoliopsida</taxon>
        <taxon>eudicotyledons</taxon>
        <taxon>Gunneridae</taxon>
        <taxon>Pentapetalae</taxon>
        <taxon>asterids</taxon>
        <taxon>campanulids</taxon>
        <taxon>Asterales</taxon>
        <taxon>Asteraceae</taxon>
        <taxon>Cichorioideae</taxon>
        <taxon>Cichorieae</taxon>
        <taxon>Cichoriinae</taxon>
        <taxon>Cichorium</taxon>
    </lineage>
</organism>
<protein>
    <submittedName>
        <fullName evidence="1">Uncharacterized protein</fullName>
    </submittedName>
</protein>
<accession>A0ACB9AJI2</accession>
<reference evidence="1 2" key="2">
    <citation type="journal article" date="2022" name="Mol. Ecol. Resour.">
        <title>The genomes of chicory, endive, great burdock and yacon provide insights into Asteraceae paleo-polyploidization history and plant inulin production.</title>
        <authorList>
            <person name="Fan W."/>
            <person name="Wang S."/>
            <person name="Wang H."/>
            <person name="Wang A."/>
            <person name="Jiang F."/>
            <person name="Liu H."/>
            <person name="Zhao H."/>
            <person name="Xu D."/>
            <person name="Zhang Y."/>
        </authorList>
    </citation>
    <scope>NUCLEOTIDE SEQUENCE [LARGE SCALE GENOMIC DNA]</scope>
    <source>
        <strain evidence="2">cv. Punajuju</strain>
        <tissue evidence="1">Leaves</tissue>
    </source>
</reference>
<name>A0ACB9AJI2_CICIN</name>
<comment type="caution">
    <text evidence="1">The sequence shown here is derived from an EMBL/GenBank/DDBJ whole genome shotgun (WGS) entry which is preliminary data.</text>
</comment>
<gene>
    <name evidence="1" type="ORF">L2E82_39427</name>
</gene>
<evidence type="ECO:0000313" key="1">
    <source>
        <dbReference type="EMBL" id="KAI3709661.1"/>
    </source>
</evidence>
<sequence length="320" mass="35849">MLRGGALVAIASMWSSMATWSTPTVLFCVLNLVIATIYIISNFKSHDHHPHNLQNQLARRPSFLERVQSVNLTSFYNTAESHDVHSTQYDSTGYSSMSHLDRSPSLLQRVKSFDFSLSSFYTASAGQLHDEHQYESEQTHDDSSTQLAQVPSILERVKSINFSTESGPNNSMAEPPRAPSLLDRVESFKLPSFLDSDHPSGDTVSSHDQRSDVDPDPQQYPVHDDNVTSDMSKDSGMAPAKNSSTNLIKSSSERRVAESDDDKEDVDRRRPATMKASVGVHDESVDAKADDFIRRFKQQLKLQRIDSFKKFREMWGSSSG</sequence>
<dbReference type="EMBL" id="CM042015">
    <property type="protein sequence ID" value="KAI3709661.1"/>
    <property type="molecule type" value="Genomic_DNA"/>
</dbReference>
<dbReference type="Proteomes" id="UP001055811">
    <property type="component" value="Linkage Group LG07"/>
</dbReference>